<evidence type="ECO:0000259" key="2">
    <source>
        <dbReference type="Pfam" id="PF18481"/>
    </source>
</evidence>
<dbReference type="InterPro" id="IPR041652">
    <property type="entry name" value="DUF5616"/>
</dbReference>
<gene>
    <name evidence="3" type="ORF">IFK94_04665</name>
</gene>
<evidence type="ECO:0000313" key="3">
    <source>
        <dbReference type="EMBL" id="MBD3867401.1"/>
    </source>
</evidence>
<dbReference type="PANTHER" id="PTHR42252:SF1">
    <property type="entry name" value="DUF434 DOMAIN-CONTAINING PROTEIN"/>
    <property type="match status" value="1"/>
</dbReference>
<evidence type="ECO:0000259" key="1">
    <source>
        <dbReference type="Pfam" id="PF04256"/>
    </source>
</evidence>
<proteinExistence type="predicted"/>
<accession>A0A8J6XW56</accession>
<dbReference type="InterPro" id="IPR007368">
    <property type="entry name" value="DUF434"/>
</dbReference>
<dbReference type="PANTHER" id="PTHR42252">
    <property type="entry name" value="DUF5616 DOMAIN-CONTAINING PROTEIN"/>
    <property type="match status" value="1"/>
</dbReference>
<comment type="caution">
    <text evidence="3">The sequence shown here is derived from an EMBL/GenBank/DDBJ whole genome shotgun (WGS) entry which is preliminary data.</text>
</comment>
<dbReference type="Pfam" id="PF04256">
    <property type="entry name" value="DUF434"/>
    <property type="match status" value="1"/>
</dbReference>
<evidence type="ECO:0000313" key="4">
    <source>
        <dbReference type="Proteomes" id="UP000648239"/>
    </source>
</evidence>
<dbReference type="Pfam" id="PF18481">
    <property type="entry name" value="DUF5616"/>
    <property type="match status" value="1"/>
</dbReference>
<feature type="domain" description="DUF5616" evidence="2">
    <location>
        <begin position="86"/>
        <end position="227"/>
    </location>
</feature>
<reference evidence="3 4" key="1">
    <citation type="submission" date="2020-08" db="EMBL/GenBank/DDBJ databases">
        <title>Acidobacteriota in marine sediments use diverse sulfur dissimilation pathways.</title>
        <authorList>
            <person name="Wasmund K."/>
        </authorList>
    </citation>
    <scope>NUCLEOTIDE SEQUENCE [LARGE SCALE GENOMIC DNA]</scope>
    <source>
        <strain evidence="3">MAG AM4</strain>
    </source>
</reference>
<protein>
    <submittedName>
        <fullName evidence="3">DUF434 domain-containing protein</fullName>
    </submittedName>
</protein>
<name>A0A8J6XW56_9BACT</name>
<dbReference type="EMBL" id="JACXWD010000009">
    <property type="protein sequence ID" value="MBD3867401.1"/>
    <property type="molecule type" value="Genomic_DNA"/>
</dbReference>
<organism evidence="3 4">
    <name type="scientific">Candidatus Polarisedimenticola svalbardensis</name>
    <dbReference type="NCBI Taxonomy" id="2886004"/>
    <lineage>
        <taxon>Bacteria</taxon>
        <taxon>Pseudomonadati</taxon>
        <taxon>Acidobacteriota</taxon>
        <taxon>Candidatus Polarisedimenticolia</taxon>
        <taxon>Candidatus Polarisedimenticolales</taxon>
        <taxon>Candidatus Polarisedimenticolaceae</taxon>
        <taxon>Candidatus Polarisedimenticola</taxon>
    </lineage>
</organism>
<sequence length="257" mass="28709">MAPDRRRHRGPHPRDRELFAERHHAMLRQAVAEFSWLLTRGYPARAALKLVGDRYALVARQRQAILRCGCEDQSREHTGLSAVAPEQCAGHPVGIDGYNLLITLESALSGGLVLTGRDGRYRDLASVHGNYRSVRETDLALELLLETTGALNPSRVDIFLDQPVSNSGRLKTRLAELLEAFRWDGASEFNIELTPSPDRILKEYDGIVVTADSIVLRRCSRSLDMAALIIRARVPQAWVLDLGHPRPGDCDDDGTRW</sequence>
<dbReference type="AlphaFoldDB" id="A0A8J6XW56"/>
<dbReference type="Proteomes" id="UP000648239">
    <property type="component" value="Unassembled WGS sequence"/>
</dbReference>
<feature type="domain" description="DUF434" evidence="1">
    <location>
        <begin position="27"/>
        <end position="77"/>
    </location>
</feature>